<protein>
    <recommendedName>
        <fullName evidence="3">Cadherin domain-containing protein</fullName>
    </recommendedName>
</protein>
<keyword evidence="1" id="KW-0732">Signal</keyword>
<dbReference type="EMBL" id="HBHW01023204">
    <property type="protein sequence ID" value="CAE0049807.1"/>
    <property type="molecule type" value="Transcribed_RNA"/>
</dbReference>
<accession>A0A7S2ZS93</accession>
<feature type="chain" id="PRO_5031443259" description="Cadherin domain-containing protein" evidence="1">
    <location>
        <begin position="20"/>
        <end position="435"/>
    </location>
</feature>
<feature type="signal peptide" evidence="1">
    <location>
        <begin position="1"/>
        <end position="19"/>
    </location>
</feature>
<dbReference type="AlphaFoldDB" id="A0A7S2ZS93"/>
<proteinExistence type="predicted"/>
<evidence type="ECO:0000313" key="2">
    <source>
        <dbReference type="EMBL" id="CAE0049807.1"/>
    </source>
</evidence>
<gene>
    <name evidence="2" type="ORF">RMAR00112_LOCUS17806</name>
</gene>
<evidence type="ECO:0008006" key="3">
    <source>
        <dbReference type="Google" id="ProtNLM"/>
    </source>
</evidence>
<name>A0A7S2ZS93_9RHOD</name>
<evidence type="ECO:0000256" key="1">
    <source>
        <dbReference type="SAM" id="SignalP"/>
    </source>
</evidence>
<organism evidence="2">
    <name type="scientific">Rhodosorus marinus</name>
    <dbReference type="NCBI Taxonomy" id="101924"/>
    <lineage>
        <taxon>Eukaryota</taxon>
        <taxon>Rhodophyta</taxon>
        <taxon>Stylonematophyceae</taxon>
        <taxon>Stylonematales</taxon>
        <taxon>Stylonemataceae</taxon>
        <taxon>Rhodosorus</taxon>
    </lineage>
</organism>
<sequence length="435" mass="47091">MLRMRFLLAFLTLLLGVFAGTSRICNDFSCRDICNVGTTCKPERIKFNRECDDDYWVDGGLVKPDPDAFCTQCCDKHCNRVQTFPRCTGERCKQCYDDGSSGNESTESYDLECCIVDGAFVCGLCSIPEGWNAEWQAELLDQLPEGTTLVDGDYSCAAEPGEGCQFCEVVVVSAEASCKLSRDLGCKGYYLSEKTPACTTCIPKWNKTQLISKSFERLTVQCKAGDSAKCEKVPAGIVRIDVICNKPCVRNLKGAAARVRKLGSGPPQTFFLGFGDVSQATNRAPDGNLAIQTTMDFSLKYDASTGLVTGTHSTLAEGSVDFEYQAVNSSSGMVVDPSTGEILDHDICELFIRAQSVPDGEAEIFVDLQLAIGTGPDFSLGVFSHNSADGGATVARFCRPDFREGFEFTATMAVSGTFSDSQEGSKVEIQCGTRL</sequence>
<reference evidence="2" key="1">
    <citation type="submission" date="2021-01" db="EMBL/GenBank/DDBJ databases">
        <authorList>
            <person name="Corre E."/>
            <person name="Pelletier E."/>
            <person name="Niang G."/>
            <person name="Scheremetjew M."/>
            <person name="Finn R."/>
            <person name="Kale V."/>
            <person name="Holt S."/>
            <person name="Cochrane G."/>
            <person name="Meng A."/>
            <person name="Brown T."/>
            <person name="Cohen L."/>
        </authorList>
    </citation>
    <scope>NUCLEOTIDE SEQUENCE</scope>
    <source>
        <strain evidence="2">CCMP 769</strain>
    </source>
</reference>